<name>A0AA95MPL2_9BACI</name>
<dbReference type="RefSeq" id="WP_066092305.1">
    <property type="nucleotide sequence ID" value="NZ_CP126114.1"/>
</dbReference>
<feature type="transmembrane region" description="Helical" evidence="1">
    <location>
        <begin position="152"/>
        <end position="177"/>
    </location>
</feature>
<dbReference type="Proteomes" id="UP001178288">
    <property type="component" value="Chromosome"/>
</dbReference>
<dbReference type="KEGG" id="nnv:QNH39_23805"/>
<gene>
    <name evidence="2" type="ORF">QNH39_23805</name>
</gene>
<evidence type="ECO:0000313" key="3">
    <source>
        <dbReference type="Proteomes" id="UP001178288"/>
    </source>
</evidence>
<feature type="transmembrane region" description="Helical" evidence="1">
    <location>
        <begin position="123"/>
        <end position="140"/>
    </location>
</feature>
<evidence type="ECO:0000313" key="2">
    <source>
        <dbReference type="EMBL" id="WHY85600.1"/>
    </source>
</evidence>
<dbReference type="AlphaFoldDB" id="A0AA95MPL2"/>
<accession>A0AA95MPL2</accession>
<reference evidence="2" key="1">
    <citation type="submission" date="2023-05" db="EMBL/GenBank/DDBJ databases">
        <title>Comparative genomics of Bacillaceae isolates and their secondary metabolite potential.</title>
        <authorList>
            <person name="Song L."/>
            <person name="Nielsen L.J."/>
            <person name="Mohite O."/>
            <person name="Xu X."/>
            <person name="Weber T."/>
            <person name="Kovacs A.T."/>
        </authorList>
    </citation>
    <scope>NUCLEOTIDE SEQUENCE</scope>
    <source>
        <strain evidence="2">XLM17</strain>
    </source>
</reference>
<proteinExistence type="predicted"/>
<sequence length="192" mass="22195">MEINYRIAHSIPGRLRVIIPALKNNTAYITIERMFSSLKGINKVRIEPLIQSMVIVYEPDVVGRNMILRYISLFFRQSRFDSLDRFTFQAGPDLRRDVFRSLCTGFLILTAYLRKGFSPRPDFLVYAAVISTAYMVLTHGENKFRHPDVITGIASMFSLGVSNMLQVAMITWAVNALEIFHDMRRSHRLLYI</sequence>
<protein>
    <submittedName>
        <fullName evidence="2">Uncharacterized protein</fullName>
    </submittedName>
</protein>
<evidence type="ECO:0000256" key="1">
    <source>
        <dbReference type="SAM" id="Phobius"/>
    </source>
</evidence>
<keyword evidence="3" id="KW-1185">Reference proteome</keyword>
<keyword evidence="1" id="KW-0812">Transmembrane</keyword>
<organism evidence="2 3">
    <name type="scientific">Neobacillus novalis</name>
    <dbReference type="NCBI Taxonomy" id="220687"/>
    <lineage>
        <taxon>Bacteria</taxon>
        <taxon>Bacillati</taxon>
        <taxon>Bacillota</taxon>
        <taxon>Bacilli</taxon>
        <taxon>Bacillales</taxon>
        <taxon>Bacillaceae</taxon>
        <taxon>Neobacillus</taxon>
    </lineage>
</organism>
<keyword evidence="1" id="KW-0472">Membrane</keyword>
<dbReference type="EMBL" id="CP126114">
    <property type="protein sequence ID" value="WHY85600.1"/>
    <property type="molecule type" value="Genomic_DNA"/>
</dbReference>
<dbReference type="Pfam" id="PF19991">
    <property type="entry name" value="HMA_2"/>
    <property type="match status" value="1"/>
</dbReference>
<keyword evidence="1" id="KW-1133">Transmembrane helix</keyword>